<comment type="caution">
    <text evidence="2">The sequence shown here is derived from an EMBL/GenBank/DDBJ whole genome shotgun (WGS) entry which is preliminary data.</text>
</comment>
<name>A0ABS2WCB1_9GAMM</name>
<evidence type="ECO:0008006" key="4">
    <source>
        <dbReference type="Google" id="ProtNLM"/>
    </source>
</evidence>
<dbReference type="InterPro" id="IPR023614">
    <property type="entry name" value="Porin_dom_sf"/>
</dbReference>
<dbReference type="Gene3D" id="2.40.160.10">
    <property type="entry name" value="Porin"/>
    <property type="match status" value="1"/>
</dbReference>
<dbReference type="RefSeq" id="WP_205214231.1">
    <property type="nucleotide sequence ID" value="NZ_JAFFZP010000036.1"/>
</dbReference>
<keyword evidence="1" id="KW-0732">Signal</keyword>
<keyword evidence="3" id="KW-1185">Reference proteome</keyword>
<sequence length="349" mass="37434">MKKLNKLSIAILAATASTFVSAVELGEFKGTTFSVGGYLKAEAIWGMPDSGDNTLETTTRQSRFNLKASKEIEGHKVAGFIESDFWENQSSYNTAAALRLRHAYISIDNLTIGQTWNGQFFATAPFDARMINFFGPGFGTIGGNGGTVRPSTVIHYTTNGFRFTAQDPLYDNASMPDLVASYSNRFESGSAYNVAVTAREVQTTSVDDSKIGATISLLGKLAVGNGALFAGAFTGKGTGPYTGVCVGGMWNPGNTATCDIDGSGDLISQTGFNLGVTQNLTENLNGTLRYGKVEVDDTANTSAYETTATLIYTYLPGLDFGIEWRDQDMANHPLRPAGQQVEVMAMYKF</sequence>
<evidence type="ECO:0000256" key="1">
    <source>
        <dbReference type="SAM" id="SignalP"/>
    </source>
</evidence>
<feature type="signal peptide" evidence="1">
    <location>
        <begin position="1"/>
        <end position="22"/>
    </location>
</feature>
<evidence type="ECO:0000313" key="3">
    <source>
        <dbReference type="Proteomes" id="UP000760472"/>
    </source>
</evidence>
<accession>A0ABS2WCB1</accession>
<protein>
    <recommendedName>
        <fullName evidence="4">Porin</fullName>
    </recommendedName>
</protein>
<dbReference type="EMBL" id="JAFFZP010000036">
    <property type="protein sequence ID" value="MBN0989265.1"/>
    <property type="molecule type" value="Genomic_DNA"/>
</dbReference>
<proteinExistence type="predicted"/>
<gene>
    <name evidence="2" type="ORF">JW498_17990</name>
</gene>
<reference evidence="2 3" key="1">
    <citation type="submission" date="2021-02" db="EMBL/GenBank/DDBJ databases">
        <title>A novel species of genus Amphritea isolated from a fishpond in China.</title>
        <authorList>
            <person name="Lu H."/>
        </authorList>
    </citation>
    <scope>NUCLEOTIDE SEQUENCE [LARGE SCALE GENOMIC DNA]</scope>
    <source>
        <strain evidence="2 3">RP18W</strain>
    </source>
</reference>
<dbReference type="SUPFAM" id="SSF56935">
    <property type="entry name" value="Porins"/>
    <property type="match status" value="1"/>
</dbReference>
<dbReference type="Proteomes" id="UP000760472">
    <property type="component" value="Unassembled WGS sequence"/>
</dbReference>
<evidence type="ECO:0000313" key="2">
    <source>
        <dbReference type="EMBL" id="MBN0989265.1"/>
    </source>
</evidence>
<feature type="chain" id="PRO_5046936380" description="Porin" evidence="1">
    <location>
        <begin position="23"/>
        <end position="349"/>
    </location>
</feature>
<organism evidence="2 3">
    <name type="scientific">Amphritea pacifica</name>
    <dbReference type="NCBI Taxonomy" id="2811233"/>
    <lineage>
        <taxon>Bacteria</taxon>
        <taxon>Pseudomonadati</taxon>
        <taxon>Pseudomonadota</taxon>
        <taxon>Gammaproteobacteria</taxon>
        <taxon>Oceanospirillales</taxon>
        <taxon>Oceanospirillaceae</taxon>
        <taxon>Amphritea</taxon>
    </lineage>
</organism>